<reference evidence="4" key="2">
    <citation type="submission" date="2020-08" db="EMBL/GenBank/DDBJ databases">
        <authorList>
            <person name="Kikuchi T."/>
        </authorList>
    </citation>
    <scope>NUCLEOTIDE SEQUENCE</scope>
    <source>
        <strain evidence="3">Ka4C1</strain>
    </source>
</reference>
<feature type="compositionally biased region" description="Basic and acidic residues" evidence="1">
    <location>
        <begin position="173"/>
        <end position="192"/>
    </location>
</feature>
<dbReference type="Proteomes" id="UP000659654">
    <property type="component" value="Unassembled WGS sequence"/>
</dbReference>
<feature type="compositionally biased region" description="Polar residues" evidence="1">
    <location>
        <begin position="162"/>
        <end position="172"/>
    </location>
</feature>
<protein>
    <submittedName>
        <fullName evidence="3">(pine wood nematode) hypothetical protein</fullName>
    </submittedName>
</protein>
<dbReference type="OrthoDB" id="10589355at2759"/>
<dbReference type="EMBL" id="CAJFDI010000001">
    <property type="protein sequence ID" value="CAD5208429.1"/>
    <property type="molecule type" value="Genomic_DNA"/>
</dbReference>
<evidence type="ECO:0000313" key="3">
    <source>
        <dbReference type="EMBL" id="CAD5208429.1"/>
    </source>
</evidence>
<evidence type="ECO:0000313" key="4">
    <source>
        <dbReference type="EMBL" id="CAG9081460.1"/>
    </source>
</evidence>
<gene>
    <name evidence="3" type="ORF">BXYJ_LOCUS665</name>
</gene>
<evidence type="ECO:0000313" key="7">
    <source>
        <dbReference type="WBParaSite" id="BXY_0685800.1"/>
    </source>
</evidence>
<evidence type="ECO:0000313" key="5">
    <source>
        <dbReference type="Proteomes" id="UP000095284"/>
    </source>
</evidence>
<accession>A0A1I7S1I1</accession>
<name>A0A1I7S1I1_BURXY</name>
<dbReference type="AlphaFoldDB" id="A0A1I7S1I1"/>
<dbReference type="WBParaSite" id="BXY_0685800.1">
    <property type="protein sequence ID" value="BXY_0685800.1"/>
    <property type="gene ID" value="BXY_0685800"/>
</dbReference>
<evidence type="ECO:0000256" key="2">
    <source>
        <dbReference type="SAM" id="Phobius"/>
    </source>
</evidence>
<dbReference type="Proteomes" id="UP000582659">
    <property type="component" value="Unassembled WGS sequence"/>
</dbReference>
<evidence type="ECO:0000256" key="1">
    <source>
        <dbReference type="SAM" id="MobiDB-lite"/>
    </source>
</evidence>
<proteinExistence type="predicted"/>
<evidence type="ECO:0000313" key="6">
    <source>
        <dbReference type="Proteomes" id="UP000659654"/>
    </source>
</evidence>
<dbReference type="EMBL" id="CAJFCV020000001">
    <property type="protein sequence ID" value="CAG9081460.1"/>
    <property type="molecule type" value="Genomic_DNA"/>
</dbReference>
<reference evidence="7" key="1">
    <citation type="submission" date="2016-11" db="UniProtKB">
        <authorList>
            <consortium name="WormBaseParasite"/>
        </authorList>
    </citation>
    <scope>IDENTIFICATION</scope>
</reference>
<dbReference type="SMR" id="A0A1I7S1I1"/>
<feature type="region of interest" description="Disordered" evidence="1">
    <location>
        <begin position="154"/>
        <end position="213"/>
    </location>
</feature>
<keyword evidence="6" id="KW-1185">Reference proteome</keyword>
<sequence length="213" mass="23836">MAECVDGIEGLSPNFHYFVSAGLGVIAISAACIAYSIQEVKRKKTFYGVEDKQEVEEIEKERRKSIKERTTEMKIVRSKEAIDNNEGVRVLVKAKKRSQQSLIRDYTPDWAATPLIHSYMRRSSPMSFAKSNAANIGGFSREIGVQSRIRSSENLKLAPSRSRGQISGGTKPQSRDRIAASRERPNSNERHSMKTKPILSISTTQAKSEDKDT</sequence>
<feature type="transmembrane region" description="Helical" evidence="2">
    <location>
        <begin position="15"/>
        <end position="37"/>
    </location>
</feature>
<keyword evidence="2" id="KW-0472">Membrane</keyword>
<keyword evidence="2" id="KW-1133">Transmembrane helix</keyword>
<dbReference type="Proteomes" id="UP000095284">
    <property type="component" value="Unplaced"/>
</dbReference>
<organism evidence="5 7">
    <name type="scientific">Bursaphelenchus xylophilus</name>
    <name type="common">Pinewood nematode worm</name>
    <name type="synonym">Aphelenchoides xylophilus</name>
    <dbReference type="NCBI Taxonomy" id="6326"/>
    <lineage>
        <taxon>Eukaryota</taxon>
        <taxon>Metazoa</taxon>
        <taxon>Ecdysozoa</taxon>
        <taxon>Nematoda</taxon>
        <taxon>Chromadorea</taxon>
        <taxon>Rhabditida</taxon>
        <taxon>Tylenchina</taxon>
        <taxon>Tylenchomorpha</taxon>
        <taxon>Aphelenchoidea</taxon>
        <taxon>Aphelenchoididae</taxon>
        <taxon>Bursaphelenchus</taxon>
    </lineage>
</organism>
<keyword evidence="2" id="KW-0812">Transmembrane</keyword>